<dbReference type="PANTHER" id="PTHR22970">
    <property type="entry name" value="AT-RICH INTERACTIVE DOMAIN-CONTAINING PROTEIN 2"/>
    <property type="match status" value="1"/>
</dbReference>
<evidence type="ECO:0000259" key="6">
    <source>
        <dbReference type="PROSITE" id="PS51011"/>
    </source>
</evidence>
<dbReference type="Gene3D" id="1.25.10.10">
    <property type="entry name" value="Leucine-rich Repeat Variant"/>
    <property type="match status" value="1"/>
</dbReference>
<organism evidence="7 8">
    <name type="scientific">Chloropicon primus</name>
    <dbReference type="NCBI Taxonomy" id="1764295"/>
    <lineage>
        <taxon>Eukaryota</taxon>
        <taxon>Viridiplantae</taxon>
        <taxon>Chlorophyta</taxon>
        <taxon>Chloropicophyceae</taxon>
        <taxon>Chloropicales</taxon>
        <taxon>Chloropicaceae</taxon>
        <taxon>Chloropicon</taxon>
    </lineage>
</organism>
<feature type="compositionally biased region" description="Low complexity" evidence="5">
    <location>
        <begin position="334"/>
        <end position="368"/>
    </location>
</feature>
<dbReference type="InterPro" id="IPR036431">
    <property type="entry name" value="ARID_dom_sf"/>
</dbReference>
<dbReference type="PANTHER" id="PTHR22970:SF14">
    <property type="entry name" value="AT-RICH INTERACTIVE DOMAIN-CONTAINING PROTEIN 2"/>
    <property type="match status" value="1"/>
</dbReference>
<keyword evidence="2" id="KW-0805">Transcription regulation</keyword>
<reference evidence="7 8" key="1">
    <citation type="submission" date="2018-07" db="EMBL/GenBank/DDBJ databases">
        <title>The complete nuclear genome of the prasinophyte Chloropicon primus (CCMP1205).</title>
        <authorList>
            <person name="Pombert J.-F."/>
            <person name="Otis C."/>
            <person name="Turmel M."/>
            <person name="Lemieux C."/>
        </authorList>
    </citation>
    <scope>NUCLEOTIDE SEQUENCE [LARGE SCALE GENOMIC DNA]</scope>
    <source>
        <strain evidence="7 8">CCMP1205</strain>
    </source>
</reference>
<keyword evidence="8" id="KW-1185">Reference proteome</keyword>
<dbReference type="GO" id="GO:0006325">
    <property type="term" value="P:chromatin organization"/>
    <property type="evidence" value="ECO:0007669"/>
    <property type="project" value="UniProtKB-KW"/>
</dbReference>
<dbReference type="SMART" id="SM00501">
    <property type="entry name" value="BRIGHT"/>
    <property type="match status" value="1"/>
</dbReference>
<dbReference type="EMBL" id="CP031034">
    <property type="protein sequence ID" value="QDZ18442.1"/>
    <property type="molecule type" value="Genomic_DNA"/>
</dbReference>
<dbReference type="SUPFAM" id="SSF46774">
    <property type="entry name" value="ARID-like"/>
    <property type="match status" value="1"/>
</dbReference>
<evidence type="ECO:0000313" key="7">
    <source>
        <dbReference type="EMBL" id="QDZ18442.1"/>
    </source>
</evidence>
<dbReference type="CDD" id="cd16100">
    <property type="entry name" value="ARID"/>
    <property type="match status" value="1"/>
</dbReference>
<feature type="region of interest" description="Disordered" evidence="5">
    <location>
        <begin position="333"/>
        <end position="388"/>
    </location>
</feature>
<keyword evidence="4" id="KW-0539">Nucleus</keyword>
<sequence length="691" mass="73839">MGEGEGQKEGTGTGGAAAAAAGDPGEAGMVQTLTAGSAGGAMLSDAQQPAVGGNVICITETGKALPPGNAEDVRFLTSLRRFILIKSSGMEIGSGSYRIPRMGKEEVNLPQLYRSVIMCGGYHKTIHKKGSWKFVAYHMRVPTTVTNAAYMLRIHYEKFLLDYEYTFWDNPDKELNMLRNVLFTREEVLMQAVPGPPVLNPPKTVNRPSISSHTPSAPVMSHRHIPPAQNSSRAIAMAQVTEILKRIAPSIGPYFVVPPNFELKNWDQIMKALTSSNPRGMAWSLNALAVIVYDARYEVCLPKLPGLVEALLHIVNLGVAEYAVGPNFRGAGAGSMSSGGKSAPPQQQSKAPAGGAAAGSKKQGAQGSPRPPQQQGKRPAPAAGAREEGKAPQWWTLDSYNLFAPPEESLSRTTQAVAACRIIRNLSFARGNAEFMAANPYCVGALVRCLGEDLLFRHGTDGILLRFASLDTLANIAASMSLPKLGMLGKGLMQQVAILLGGPIMMPPSDDEESDSSDNESDLEKENEEEELSHRIKGAILGCDLLSQLSLGTENAQVIQEEAIKLGLVAWLTSHLKKEKLQIAAVSALHRLVNLPGNTMQGVVVKQRWCIETLVRLGTGTGGVGGGTMNTEAISILKVLAGHPEGRAALFQHTGTLLNASLFGDNPRSQGMLSKVLMVLKNASCKRQKTS</sequence>
<dbReference type="InterPro" id="IPR016024">
    <property type="entry name" value="ARM-type_fold"/>
</dbReference>
<accession>A0A5B8MGH4</accession>
<dbReference type="Gene3D" id="1.10.150.60">
    <property type="entry name" value="ARID DNA-binding domain"/>
    <property type="match status" value="1"/>
</dbReference>
<proteinExistence type="predicted"/>
<feature type="region of interest" description="Disordered" evidence="5">
    <location>
        <begin position="507"/>
        <end position="530"/>
    </location>
</feature>
<evidence type="ECO:0000256" key="2">
    <source>
        <dbReference type="ARBA" id="ARBA00023015"/>
    </source>
</evidence>
<evidence type="ECO:0000256" key="4">
    <source>
        <dbReference type="ARBA" id="ARBA00023242"/>
    </source>
</evidence>
<keyword evidence="3" id="KW-0804">Transcription</keyword>
<evidence type="ECO:0000256" key="3">
    <source>
        <dbReference type="ARBA" id="ARBA00023163"/>
    </source>
</evidence>
<dbReference type="SUPFAM" id="SSF48371">
    <property type="entry name" value="ARM repeat"/>
    <property type="match status" value="1"/>
</dbReference>
<dbReference type="SMART" id="SM01014">
    <property type="entry name" value="ARID"/>
    <property type="match status" value="1"/>
</dbReference>
<gene>
    <name evidence="7" type="ORF">A3770_01p09600</name>
</gene>
<feature type="domain" description="ARID" evidence="6">
    <location>
        <begin position="69"/>
        <end position="168"/>
    </location>
</feature>
<keyword evidence="1" id="KW-0156">Chromatin regulator</keyword>
<feature type="compositionally biased region" description="Acidic residues" evidence="5">
    <location>
        <begin position="509"/>
        <end position="530"/>
    </location>
</feature>
<feature type="region of interest" description="Disordered" evidence="5">
    <location>
        <begin position="1"/>
        <end position="23"/>
    </location>
</feature>
<dbReference type="InterPro" id="IPR001606">
    <property type="entry name" value="ARID_dom"/>
</dbReference>
<dbReference type="Proteomes" id="UP000316726">
    <property type="component" value="Chromosome 1"/>
</dbReference>
<dbReference type="STRING" id="1764295.A0A5B8MGH4"/>
<evidence type="ECO:0000256" key="1">
    <source>
        <dbReference type="ARBA" id="ARBA00022853"/>
    </source>
</evidence>
<dbReference type="AlphaFoldDB" id="A0A5B8MGH4"/>
<dbReference type="PROSITE" id="PS51011">
    <property type="entry name" value="ARID"/>
    <property type="match status" value="1"/>
</dbReference>
<evidence type="ECO:0000256" key="5">
    <source>
        <dbReference type="SAM" id="MobiDB-lite"/>
    </source>
</evidence>
<dbReference type="InterPro" id="IPR011989">
    <property type="entry name" value="ARM-like"/>
</dbReference>
<dbReference type="Pfam" id="PF01388">
    <property type="entry name" value="ARID"/>
    <property type="match status" value="1"/>
</dbReference>
<protein>
    <recommendedName>
        <fullName evidence="6">ARID domain-containing protein</fullName>
    </recommendedName>
</protein>
<evidence type="ECO:0000313" key="8">
    <source>
        <dbReference type="Proteomes" id="UP000316726"/>
    </source>
</evidence>
<name>A0A5B8MGH4_9CHLO</name>
<dbReference type="OrthoDB" id="10044343at2759"/>
<dbReference type="GO" id="GO:0003677">
    <property type="term" value="F:DNA binding"/>
    <property type="evidence" value="ECO:0007669"/>
    <property type="project" value="InterPro"/>
</dbReference>
<dbReference type="InterPro" id="IPR052406">
    <property type="entry name" value="Chromatin_Remodeling_Comp"/>
</dbReference>